<keyword evidence="7" id="KW-0067">ATP-binding</keyword>
<proteinExistence type="predicted"/>
<comment type="caution">
    <text evidence="14">The sequence shown here is derived from an EMBL/GenBank/DDBJ whole genome shotgun (WGS) entry which is preliminary data.</text>
</comment>
<dbReference type="InterPro" id="IPR011712">
    <property type="entry name" value="Sig_transdc_His_kin_sub3_dim/P"/>
</dbReference>
<evidence type="ECO:0000256" key="1">
    <source>
        <dbReference type="ARBA" id="ARBA00000085"/>
    </source>
</evidence>
<comment type="catalytic activity">
    <reaction evidence="1">
        <text>ATP + protein L-histidine = ADP + protein N-phospho-L-histidine.</text>
        <dbReference type="EC" id="2.7.13.3"/>
    </reaction>
</comment>
<feature type="domain" description="Signal transduction histidine kinase subgroup 3 dimerisation and phosphoacceptor" evidence="12">
    <location>
        <begin position="188"/>
        <end position="252"/>
    </location>
</feature>
<reference evidence="14 15" key="1">
    <citation type="submission" date="2023-07" db="EMBL/GenBank/DDBJ databases">
        <title>Sequencing the genomes of 1000 actinobacteria strains.</title>
        <authorList>
            <person name="Klenk H.-P."/>
        </authorList>
    </citation>
    <scope>NUCLEOTIDE SEQUENCE [LARGE SCALE GENOMIC DNA]</scope>
    <source>
        <strain evidence="14 15">DSM 45554</strain>
    </source>
</reference>
<keyword evidence="10" id="KW-1133">Transmembrane helix</keyword>
<dbReference type="Gene3D" id="3.30.565.10">
    <property type="entry name" value="Histidine kinase-like ATPase, C-terminal domain"/>
    <property type="match status" value="1"/>
</dbReference>
<feature type="transmembrane region" description="Helical" evidence="10">
    <location>
        <begin position="52"/>
        <end position="71"/>
    </location>
</feature>
<dbReference type="EMBL" id="JAVDYE010000001">
    <property type="protein sequence ID" value="MDR7384781.1"/>
    <property type="molecule type" value="Genomic_DNA"/>
</dbReference>
<evidence type="ECO:0000313" key="15">
    <source>
        <dbReference type="Proteomes" id="UP001183585"/>
    </source>
</evidence>
<evidence type="ECO:0000256" key="8">
    <source>
        <dbReference type="ARBA" id="ARBA00023012"/>
    </source>
</evidence>
<keyword evidence="8" id="KW-0902">Two-component regulatory system</keyword>
<evidence type="ECO:0000256" key="3">
    <source>
        <dbReference type="ARBA" id="ARBA00022553"/>
    </source>
</evidence>
<accession>A0ABU2CU31</accession>
<keyword evidence="6 14" id="KW-0418">Kinase</keyword>
<dbReference type="Pfam" id="PF23539">
    <property type="entry name" value="DUF7134"/>
    <property type="match status" value="1"/>
</dbReference>
<gene>
    <name evidence="14" type="ORF">J2S48_004296</name>
</gene>
<keyword evidence="10" id="KW-0472">Membrane</keyword>
<dbReference type="SUPFAM" id="SSF55874">
    <property type="entry name" value="ATPase domain of HSP90 chaperone/DNA topoisomerase II/histidine kinase"/>
    <property type="match status" value="1"/>
</dbReference>
<feature type="transmembrane region" description="Helical" evidence="10">
    <location>
        <begin position="149"/>
        <end position="166"/>
    </location>
</feature>
<dbReference type="PANTHER" id="PTHR24421">
    <property type="entry name" value="NITRATE/NITRITE SENSOR PROTEIN NARX-RELATED"/>
    <property type="match status" value="1"/>
</dbReference>
<dbReference type="InterPro" id="IPR036890">
    <property type="entry name" value="HATPase_C_sf"/>
</dbReference>
<protein>
    <recommendedName>
        <fullName evidence="2">histidine kinase</fullName>
        <ecNumber evidence="2">2.7.13.3</ecNumber>
    </recommendedName>
</protein>
<dbReference type="Pfam" id="PF07730">
    <property type="entry name" value="HisKA_3"/>
    <property type="match status" value="1"/>
</dbReference>
<keyword evidence="15" id="KW-1185">Reference proteome</keyword>
<organism evidence="14 15">
    <name type="scientific">Promicromonospora iranensis</name>
    <dbReference type="NCBI Taxonomy" id="1105144"/>
    <lineage>
        <taxon>Bacteria</taxon>
        <taxon>Bacillati</taxon>
        <taxon>Actinomycetota</taxon>
        <taxon>Actinomycetes</taxon>
        <taxon>Micrococcales</taxon>
        <taxon>Promicromonosporaceae</taxon>
        <taxon>Promicromonospora</taxon>
    </lineage>
</organism>
<keyword evidence="10" id="KW-0812">Transmembrane</keyword>
<feature type="domain" description="DUF7134" evidence="13">
    <location>
        <begin position="14"/>
        <end position="169"/>
    </location>
</feature>
<dbReference type="PANTHER" id="PTHR24421:SF10">
    <property type="entry name" value="NITRATE_NITRITE SENSOR PROTEIN NARQ"/>
    <property type="match status" value="1"/>
</dbReference>
<evidence type="ECO:0000259" key="12">
    <source>
        <dbReference type="Pfam" id="PF07730"/>
    </source>
</evidence>
<evidence type="ECO:0000256" key="6">
    <source>
        <dbReference type="ARBA" id="ARBA00022777"/>
    </source>
</evidence>
<sequence>MIDLRQVPNRWRDRWHRLDVTVRDLPLALALAGAAFVPVLREYGTQVGEVPVRPFDGVAVLVIALQCLPLAVRRRWPALCVALVSLGFVVSQVQGYHSFGSNALGIALVSAGAHLAHRRRLAAVALSVAYVGLAVMLDRLTGAERVDEYLTFYLVMALAWGIGTWLRSSRAAEAERRLRVAEDTRAAERTRIARELHDVVTHHVTAMVVQTEAARYLTAKPDRLDATLTAVGDTGRRAIGDLRNLLDLLDPGHEGAARTQTDGDHRTLVEQTRQAGQPVELTEEGTPAQEAGSAERTAHRVVQESLTNALKHAYGRPTAVTVHYDDREITVEVSTAGPGTEAGAQRGPRAGSRGAPAGSGRGLIGLRERVAALGGELSTHPTDDGGFVVLARIPTGSRS</sequence>
<evidence type="ECO:0000256" key="2">
    <source>
        <dbReference type="ARBA" id="ARBA00012438"/>
    </source>
</evidence>
<feature type="region of interest" description="Disordered" evidence="9">
    <location>
        <begin position="272"/>
        <end position="298"/>
    </location>
</feature>
<evidence type="ECO:0000259" key="11">
    <source>
        <dbReference type="Pfam" id="PF02518"/>
    </source>
</evidence>
<keyword evidence="5" id="KW-0547">Nucleotide-binding</keyword>
<dbReference type="RefSeq" id="WP_274993607.1">
    <property type="nucleotide sequence ID" value="NZ_JAJQQP010000005.1"/>
</dbReference>
<keyword evidence="4" id="KW-0808">Transferase</keyword>
<evidence type="ECO:0000256" key="5">
    <source>
        <dbReference type="ARBA" id="ARBA00022741"/>
    </source>
</evidence>
<evidence type="ECO:0000256" key="9">
    <source>
        <dbReference type="SAM" id="MobiDB-lite"/>
    </source>
</evidence>
<evidence type="ECO:0000256" key="10">
    <source>
        <dbReference type="SAM" id="Phobius"/>
    </source>
</evidence>
<dbReference type="Gene3D" id="1.20.5.1930">
    <property type="match status" value="1"/>
</dbReference>
<feature type="transmembrane region" description="Helical" evidence="10">
    <location>
        <begin position="20"/>
        <end position="40"/>
    </location>
</feature>
<evidence type="ECO:0000256" key="4">
    <source>
        <dbReference type="ARBA" id="ARBA00022679"/>
    </source>
</evidence>
<feature type="domain" description="Histidine kinase/HSP90-like ATPase" evidence="11">
    <location>
        <begin position="295"/>
        <end position="395"/>
    </location>
</feature>
<dbReference type="Proteomes" id="UP001183585">
    <property type="component" value="Unassembled WGS sequence"/>
</dbReference>
<dbReference type="Pfam" id="PF02518">
    <property type="entry name" value="HATPase_c"/>
    <property type="match status" value="1"/>
</dbReference>
<dbReference type="InterPro" id="IPR003594">
    <property type="entry name" value="HATPase_dom"/>
</dbReference>
<dbReference type="CDD" id="cd16917">
    <property type="entry name" value="HATPase_UhpB-NarQ-NarX-like"/>
    <property type="match status" value="1"/>
</dbReference>
<evidence type="ECO:0000313" key="14">
    <source>
        <dbReference type="EMBL" id="MDR7384781.1"/>
    </source>
</evidence>
<dbReference type="InterPro" id="IPR050482">
    <property type="entry name" value="Sensor_HK_TwoCompSys"/>
</dbReference>
<feature type="compositionally biased region" description="Low complexity" evidence="9">
    <location>
        <begin position="342"/>
        <end position="356"/>
    </location>
</feature>
<feature type="transmembrane region" description="Helical" evidence="10">
    <location>
        <begin position="76"/>
        <end position="93"/>
    </location>
</feature>
<keyword evidence="3" id="KW-0597">Phosphoprotein</keyword>
<feature type="region of interest" description="Disordered" evidence="9">
    <location>
        <begin position="335"/>
        <end position="361"/>
    </location>
</feature>
<dbReference type="EC" id="2.7.13.3" evidence="2"/>
<evidence type="ECO:0000259" key="13">
    <source>
        <dbReference type="Pfam" id="PF23539"/>
    </source>
</evidence>
<dbReference type="GO" id="GO:0016301">
    <property type="term" value="F:kinase activity"/>
    <property type="evidence" value="ECO:0007669"/>
    <property type="project" value="UniProtKB-KW"/>
</dbReference>
<name>A0ABU2CU31_9MICO</name>
<dbReference type="InterPro" id="IPR055558">
    <property type="entry name" value="DUF7134"/>
</dbReference>
<feature type="transmembrane region" description="Helical" evidence="10">
    <location>
        <begin position="121"/>
        <end position="137"/>
    </location>
</feature>
<evidence type="ECO:0000256" key="7">
    <source>
        <dbReference type="ARBA" id="ARBA00022840"/>
    </source>
</evidence>